<comment type="caution">
    <text evidence="1">The sequence shown here is derived from an EMBL/GenBank/DDBJ whole genome shotgun (WGS) entry which is preliminary data.</text>
</comment>
<sequence>SLVVQWLRLHAPNAGGPGSIPSGGTRSHTPQLRVRMLQLKIPHAATKDPECHD</sequence>
<feature type="non-terminal residue" evidence="1">
    <location>
        <position position="1"/>
    </location>
</feature>
<proteinExistence type="predicted"/>
<evidence type="ECO:0000313" key="2">
    <source>
        <dbReference type="Proteomes" id="UP000295264"/>
    </source>
</evidence>
<dbReference type="AlphaFoldDB" id="A0A484GXK3"/>
<protein>
    <submittedName>
        <fullName evidence="1">Uncharacterized protein</fullName>
    </submittedName>
</protein>
<dbReference type="Proteomes" id="UP000295264">
    <property type="component" value="Unassembled WGS sequence"/>
</dbReference>
<accession>A0A484GXK3</accession>
<organism evidence="1 2">
    <name type="scientific">Sousa chinensis</name>
    <name type="common">Indo-pacific humpbacked dolphin</name>
    <name type="synonym">Steno chinensis</name>
    <dbReference type="NCBI Taxonomy" id="103600"/>
    <lineage>
        <taxon>Eukaryota</taxon>
        <taxon>Metazoa</taxon>
        <taxon>Chordata</taxon>
        <taxon>Craniata</taxon>
        <taxon>Vertebrata</taxon>
        <taxon>Euteleostomi</taxon>
        <taxon>Mammalia</taxon>
        <taxon>Eutheria</taxon>
        <taxon>Laurasiatheria</taxon>
        <taxon>Artiodactyla</taxon>
        <taxon>Whippomorpha</taxon>
        <taxon>Cetacea</taxon>
        <taxon>Odontoceti</taxon>
        <taxon>Delphinidae</taxon>
        <taxon>Sousa</taxon>
    </lineage>
</organism>
<dbReference type="EMBL" id="QWLN02003281">
    <property type="protein sequence ID" value="TEA40338.1"/>
    <property type="molecule type" value="Genomic_DNA"/>
</dbReference>
<feature type="non-terminal residue" evidence="1">
    <location>
        <position position="53"/>
    </location>
</feature>
<evidence type="ECO:0000313" key="1">
    <source>
        <dbReference type="EMBL" id="TEA40338.1"/>
    </source>
</evidence>
<gene>
    <name evidence="1" type="ORF">DBR06_SOUSAS40510008</name>
</gene>
<name>A0A484GXK3_SOUCH</name>
<keyword evidence="2" id="KW-1185">Reference proteome</keyword>
<reference evidence="1 2" key="1">
    <citation type="journal article" date="2018" name="Genomics">
        <title>Molecular footprints of inshore aquatic adaptation in Indo-Pacific humpback dolphin (Sousa chinensis).</title>
        <authorList>
            <person name="Ming Y."/>
            <person name="Jian J."/>
            <person name="Yu F."/>
            <person name="Yu X."/>
            <person name="Wang J."/>
            <person name="Liu W."/>
        </authorList>
    </citation>
    <scope>NUCLEOTIDE SEQUENCE [LARGE SCALE GENOMIC DNA]</scope>
    <source>
        <strain evidence="1">MY-2018</strain>
        <tissue evidence="1">Skin</tissue>
    </source>
</reference>